<evidence type="ECO:0000259" key="1">
    <source>
        <dbReference type="Pfam" id="PF07883"/>
    </source>
</evidence>
<protein>
    <recommendedName>
        <fullName evidence="1">Cupin type-2 domain-containing protein</fullName>
    </recommendedName>
</protein>
<dbReference type="HOGENOM" id="CLU_053058_0_0_1"/>
<dbReference type="InterPro" id="IPR011051">
    <property type="entry name" value="RmlC_Cupin_sf"/>
</dbReference>
<dbReference type="Gramene" id="EFJ38197">
    <property type="protein sequence ID" value="EFJ38197"/>
    <property type="gene ID" value="SELMODRAFT_73417"/>
</dbReference>
<dbReference type="GO" id="GO:0016853">
    <property type="term" value="F:isomerase activity"/>
    <property type="evidence" value="ECO:0000318"/>
    <property type="project" value="GO_Central"/>
</dbReference>
<dbReference type="InterPro" id="IPR003500">
    <property type="entry name" value="RpiB_LacA_LacB"/>
</dbReference>
<dbReference type="SUPFAM" id="SSF51182">
    <property type="entry name" value="RmlC-like cupins"/>
    <property type="match status" value="1"/>
</dbReference>
<name>D8QP04_SELML</name>
<dbReference type="EMBL" id="GL377565">
    <property type="protein sequence ID" value="EFJ38197.1"/>
    <property type="molecule type" value="Genomic_DNA"/>
</dbReference>
<dbReference type="KEGG" id="smo:SELMODRAFT_73417"/>
<dbReference type="Proteomes" id="UP000001514">
    <property type="component" value="Unassembled WGS sequence"/>
</dbReference>
<dbReference type="Pfam" id="PF02502">
    <property type="entry name" value="LacAB_rpiB"/>
    <property type="match status" value="1"/>
</dbReference>
<dbReference type="SUPFAM" id="SSF89623">
    <property type="entry name" value="Ribose/Galactose isomerase RpiB/AlsB"/>
    <property type="match status" value="1"/>
</dbReference>
<dbReference type="InterPro" id="IPR013096">
    <property type="entry name" value="Cupin_2"/>
</dbReference>
<evidence type="ECO:0000313" key="3">
    <source>
        <dbReference type="Proteomes" id="UP000001514"/>
    </source>
</evidence>
<dbReference type="eggNOG" id="ENOG502QS8W">
    <property type="taxonomic scope" value="Eukaryota"/>
</dbReference>
<dbReference type="FunCoup" id="D8QP04">
    <property type="interactions" value="869"/>
</dbReference>
<dbReference type="AlphaFoldDB" id="D8QP04"/>
<keyword evidence="3" id="KW-1185">Reference proteome</keyword>
<evidence type="ECO:0000313" key="2">
    <source>
        <dbReference type="EMBL" id="EFJ38197.1"/>
    </source>
</evidence>
<feature type="domain" description="Cupin type-2" evidence="1">
    <location>
        <begin position="213"/>
        <end position="276"/>
    </location>
</feature>
<dbReference type="PANTHER" id="PTHR30345">
    <property type="entry name" value="RIBOSE-5-PHOSPHATE ISOMERASE B"/>
    <property type="match status" value="1"/>
</dbReference>
<dbReference type="InterPro" id="IPR036569">
    <property type="entry name" value="RpiB_LacA_LacB_sf"/>
</dbReference>
<reference evidence="2 3" key="1">
    <citation type="journal article" date="2011" name="Science">
        <title>The Selaginella genome identifies genetic changes associated with the evolution of vascular plants.</title>
        <authorList>
            <person name="Banks J.A."/>
            <person name="Nishiyama T."/>
            <person name="Hasebe M."/>
            <person name="Bowman J.L."/>
            <person name="Gribskov M."/>
            <person name="dePamphilis C."/>
            <person name="Albert V.A."/>
            <person name="Aono N."/>
            <person name="Aoyama T."/>
            <person name="Ambrose B.A."/>
            <person name="Ashton N.W."/>
            <person name="Axtell M.J."/>
            <person name="Barker E."/>
            <person name="Barker M.S."/>
            <person name="Bennetzen J.L."/>
            <person name="Bonawitz N.D."/>
            <person name="Chapple C."/>
            <person name="Cheng C."/>
            <person name="Correa L.G."/>
            <person name="Dacre M."/>
            <person name="DeBarry J."/>
            <person name="Dreyer I."/>
            <person name="Elias M."/>
            <person name="Engstrom E.M."/>
            <person name="Estelle M."/>
            <person name="Feng L."/>
            <person name="Finet C."/>
            <person name="Floyd S.K."/>
            <person name="Frommer W.B."/>
            <person name="Fujita T."/>
            <person name="Gramzow L."/>
            <person name="Gutensohn M."/>
            <person name="Harholt J."/>
            <person name="Hattori M."/>
            <person name="Heyl A."/>
            <person name="Hirai T."/>
            <person name="Hiwatashi Y."/>
            <person name="Ishikawa M."/>
            <person name="Iwata M."/>
            <person name="Karol K.G."/>
            <person name="Koehler B."/>
            <person name="Kolukisaoglu U."/>
            <person name="Kubo M."/>
            <person name="Kurata T."/>
            <person name="Lalonde S."/>
            <person name="Li K."/>
            <person name="Li Y."/>
            <person name="Litt A."/>
            <person name="Lyons E."/>
            <person name="Manning G."/>
            <person name="Maruyama T."/>
            <person name="Michael T.P."/>
            <person name="Mikami K."/>
            <person name="Miyazaki S."/>
            <person name="Morinaga S."/>
            <person name="Murata T."/>
            <person name="Mueller-Roeber B."/>
            <person name="Nelson D.R."/>
            <person name="Obara M."/>
            <person name="Oguri Y."/>
            <person name="Olmstead R.G."/>
            <person name="Onodera N."/>
            <person name="Petersen B.L."/>
            <person name="Pils B."/>
            <person name="Prigge M."/>
            <person name="Rensing S.A."/>
            <person name="Riano-Pachon D.M."/>
            <person name="Roberts A.W."/>
            <person name="Sato Y."/>
            <person name="Scheller H.V."/>
            <person name="Schulz B."/>
            <person name="Schulz C."/>
            <person name="Shakirov E.V."/>
            <person name="Shibagaki N."/>
            <person name="Shinohara N."/>
            <person name="Shippen D.E."/>
            <person name="Soerensen I."/>
            <person name="Sotooka R."/>
            <person name="Sugimoto N."/>
            <person name="Sugita M."/>
            <person name="Sumikawa N."/>
            <person name="Tanurdzic M."/>
            <person name="Theissen G."/>
            <person name="Ulvskov P."/>
            <person name="Wakazuki S."/>
            <person name="Weng J.K."/>
            <person name="Willats W.W."/>
            <person name="Wipf D."/>
            <person name="Wolf P.G."/>
            <person name="Yang L."/>
            <person name="Zimmer A.D."/>
            <person name="Zhu Q."/>
            <person name="Mitros T."/>
            <person name="Hellsten U."/>
            <person name="Loque D."/>
            <person name="Otillar R."/>
            <person name="Salamov A."/>
            <person name="Schmutz J."/>
            <person name="Shapiro H."/>
            <person name="Lindquist E."/>
            <person name="Lucas S."/>
            <person name="Rokhsar D."/>
            <person name="Grigoriev I.V."/>
        </authorList>
    </citation>
    <scope>NUCLEOTIDE SEQUENCE [LARGE SCALE GENOMIC DNA]</scope>
</reference>
<dbReference type="Gene3D" id="2.60.120.10">
    <property type="entry name" value="Jelly Rolls"/>
    <property type="match status" value="1"/>
</dbReference>
<dbReference type="Pfam" id="PF07883">
    <property type="entry name" value="Cupin_2"/>
    <property type="match status" value="1"/>
</dbReference>
<dbReference type="OrthoDB" id="2106730at2759"/>
<dbReference type="InParanoid" id="D8QP04"/>
<dbReference type="OMA" id="RDAQNCR"/>
<dbReference type="PANTHER" id="PTHR30345:SF0">
    <property type="entry name" value="DNA DAMAGE-REPAIR_TOLERATION PROTEIN DRT102"/>
    <property type="match status" value="1"/>
</dbReference>
<accession>D8QP04</accession>
<dbReference type="GO" id="GO:0005975">
    <property type="term" value="P:carbohydrate metabolic process"/>
    <property type="evidence" value="ECO:0007669"/>
    <property type="project" value="InterPro"/>
</dbReference>
<dbReference type="STRING" id="88036.D8QP04"/>
<dbReference type="Gene3D" id="3.40.1400.10">
    <property type="entry name" value="Sugar-phosphate isomerase, RpiB/LacA/LacB"/>
    <property type="match status" value="1"/>
</dbReference>
<proteinExistence type="predicted"/>
<dbReference type="InterPro" id="IPR014710">
    <property type="entry name" value="RmlC-like_jellyroll"/>
</dbReference>
<gene>
    <name evidence="2" type="ORF">SELMODRAFT_73417</name>
</gene>
<organism evidence="3">
    <name type="scientific">Selaginella moellendorffii</name>
    <name type="common">Spikemoss</name>
    <dbReference type="NCBI Taxonomy" id="88036"/>
    <lineage>
        <taxon>Eukaryota</taxon>
        <taxon>Viridiplantae</taxon>
        <taxon>Streptophyta</taxon>
        <taxon>Embryophyta</taxon>
        <taxon>Tracheophyta</taxon>
        <taxon>Lycopodiopsida</taxon>
        <taxon>Selaginellales</taxon>
        <taxon>Selaginellaceae</taxon>
        <taxon>Selaginella</taxon>
    </lineage>
</organism>
<sequence length="304" mass="32175">MGGEEAAIVAGADPFGAALKDHVVEYLRGKGIAVEDRGVGDKYYQVGEEIGQRVAENKAAALKGLIVCGTGIGVSVFANKSRGIYATPCSSVADAQNARSINNSNVITLGAVATPPAEAEKIVDAWLATPFKSPCPANQGNPWPEEIHAFLDKSLPEMEAIGGAASAKIPNSSGAAGSDCAICELASARSFDPVDIMPGGSWKILRQEPTSAVVRFKAGSLEPAHHHTFGHDVIVLEGRKRVWNVTKGEVFDLGTGDFLYTPAGDVHRVQYVTDTEFFIRWDGLWDILLDEDLAAASAAVKKDN</sequence>